<dbReference type="RefSeq" id="XP_004182590.1">
    <property type="nucleotide sequence ID" value="XM_004182542.1"/>
</dbReference>
<dbReference type="GeneID" id="14498254"/>
<dbReference type="EMBL" id="HE806325">
    <property type="protein sequence ID" value="CCH63071.1"/>
    <property type="molecule type" value="Genomic_DNA"/>
</dbReference>
<dbReference type="GO" id="GO:0005759">
    <property type="term" value="C:mitochondrial matrix"/>
    <property type="evidence" value="ECO:0007669"/>
    <property type="project" value="EnsemblFungi"/>
</dbReference>
<sequence>MLMISPSIRAILKARKICFFNQIHTVTDKADITWFYATDIPKRSPYDDSIKQVDLSKKNPKTFLRFSEADSQKLEREFKKSLQNPIDDPKLKSNPKQPLISVNEDLLFHVDIKKMELQPTYWKGPIYEVRRGVWFDSSNRPLSMGLTNFLENKRNSILKKQPNLLGPKNNTHRINEDLPNEDTIFEIKEESSDLLANWDKIIFIDNNNALLFPTNKDSNSFLHYVKNYMENSNFNDAVKVTRKIVLPKNNDSPVFLKNSGVLDGVSQIGNRIGKISDIISHEINTILGMQVKDETKSLSSNPSDTIQQSAVATFNDVSEEIIQKSLELDFNNSKLNSKDQKRKIRHLFFCVHGVGQTLGKKYKYFNFTHTVNLLRSNMKKSYSNSKKLQELNYHKKYPDWETNCGVQLFPITWRHDIGFETDKTHVKHSKLPSLDHITINGIEGIRKLIADVALDVLLFCDPYYKELIIEGVRGQLNYVFELFKKNNPDFDGEVHLIGHSLGNLILFDLLNNTKKYSLNFKVGNYFCLGSPAGVFKLIQRTNIDGINNKAGKELGKRKKLKQKYQLEIDNWQTQTLPCKELYNIFHLCDPMAYRLEPLVCNEMAEYEQAFIPRWTEDNTISNLGLQNNVFDISDNIISNFFSNNQQTQQNSENQCLDKAILEKLKTLNSTGRIDYALPRNALGVNAISAVKAHVEYFEDMDIARFLLFETLREKENVMHAEVTPIR</sequence>
<reference evidence="2 3" key="1">
    <citation type="journal article" date="2011" name="Proc. Natl. Acad. Sci. U.S.A.">
        <title>Evolutionary erosion of yeast sex chromosomes by mating-type switching accidents.</title>
        <authorList>
            <person name="Gordon J.L."/>
            <person name="Armisen D."/>
            <person name="Proux-Wera E."/>
            <person name="Oheigeartaigh S.S."/>
            <person name="Byrne K.P."/>
            <person name="Wolfe K.H."/>
        </authorList>
    </citation>
    <scope>NUCLEOTIDE SEQUENCE [LARGE SCALE GENOMIC DNA]</scope>
    <source>
        <strain evidence="3">ATCC 34711 / CBS 6284 / DSM 70876 / NBRC 10599 / NRRL Y-10934 / UCD 77-7</strain>
    </source>
</reference>
<evidence type="ECO:0000313" key="3">
    <source>
        <dbReference type="Proteomes" id="UP000002866"/>
    </source>
</evidence>
<dbReference type="InterPro" id="IPR029058">
    <property type="entry name" value="AB_hydrolase_fold"/>
</dbReference>
<dbReference type="SMART" id="SM01127">
    <property type="entry name" value="DDHD"/>
    <property type="match status" value="1"/>
</dbReference>
<dbReference type="HOGENOM" id="CLU_007365_0_0_1"/>
<protein>
    <recommendedName>
        <fullName evidence="1">DDHD domain-containing protein</fullName>
    </recommendedName>
</protein>
<evidence type="ECO:0000259" key="1">
    <source>
        <dbReference type="PROSITE" id="PS51043"/>
    </source>
</evidence>
<dbReference type="GO" id="GO:0008970">
    <property type="term" value="F:phospholipase A1 activity"/>
    <property type="evidence" value="ECO:0007669"/>
    <property type="project" value="EnsemblFungi"/>
</dbReference>
<dbReference type="AlphaFoldDB" id="I2H9L9"/>
<dbReference type="OrthoDB" id="69269at2759"/>
<dbReference type="Pfam" id="PF02862">
    <property type="entry name" value="DDHD"/>
    <property type="match status" value="2"/>
</dbReference>
<accession>I2H9L9</accession>
<feature type="domain" description="DDHD" evidence="1">
    <location>
        <begin position="518"/>
        <end position="712"/>
    </location>
</feature>
<name>I2H9L9_HENB6</name>
<organism evidence="2 3">
    <name type="scientific">Henningerozyma blattae (strain ATCC 34711 / CBS 6284 / DSM 70876 / NBRC 10599 / NRRL Y-10934 / UCD 77-7)</name>
    <name type="common">Yeast</name>
    <name type="synonym">Tetrapisispora blattae</name>
    <dbReference type="NCBI Taxonomy" id="1071380"/>
    <lineage>
        <taxon>Eukaryota</taxon>
        <taxon>Fungi</taxon>
        <taxon>Dikarya</taxon>
        <taxon>Ascomycota</taxon>
        <taxon>Saccharomycotina</taxon>
        <taxon>Saccharomycetes</taxon>
        <taxon>Saccharomycetales</taxon>
        <taxon>Saccharomycetaceae</taxon>
        <taxon>Henningerozyma</taxon>
    </lineage>
</organism>
<dbReference type="FunCoup" id="I2H9L9">
    <property type="interactions" value="3"/>
</dbReference>
<evidence type="ECO:0000313" key="2">
    <source>
        <dbReference type="EMBL" id="CCH63071.1"/>
    </source>
</evidence>
<dbReference type="PROSITE" id="PS51043">
    <property type="entry name" value="DDHD"/>
    <property type="match status" value="1"/>
</dbReference>
<dbReference type="GO" id="GO:0046872">
    <property type="term" value="F:metal ion binding"/>
    <property type="evidence" value="ECO:0007669"/>
    <property type="project" value="InterPro"/>
</dbReference>
<dbReference type="Gene3D" id="3.40.50.1820">
    <property type="entry name" value="alpha/beta hydrolase"/>
    <property type="match status" value="1"/>
</dbReference>
<dbReference type="Proteomes" id="UP000002866">
    <property type="component" value="Chromosome 10"/>
</dbReference>
<dbReference type="OMA" id="HIQRGYS"/>
<keyword evidence="3" id="KW-1185">Reference proteome</keyword>
<dbReference type="GO" id="GO:0046337">
    <property type="term" value="P:phosphatidylethanolamine metabolic process"/>
    <property type="evidence" value="ECO:0007669"/>
    <property type="project" value="EnsemblFungi"/>
</dbReference>
<dbReference type="KEGG" id="tbl:TBLA_0J00730"/>
<dbReference type="STRING" id="1071380.I2H9L9"/>
<dbReference type="PANTHER" id="PTHR23509">
    <property type="entry name" value="PA-PL1 PHOSPHOLIPASE FAMILY"/>
    <property type="match status" value="1"/>
</dbReference>
<proteinExistence type="predicted"/>
<dbReference type="eggNOG" id="KOG2308">
    <property type="taxonomic scope" value="Eukaryota"/>
</dbReference>
<dbReference type="InterPro" id="IPR058055">
    <property type="entry name" value="PA-PLA1"/>
</dbReference>
<dbReference type="PANTHER" id="PTHR23509:SF10">
    <property type="entry name" value="LD21067P"/>
    <property type="match status" value="1"/>
</dbReference>
<gene>
    <name evidence="2" type="primary">TBLA0J00730</name>
    <name evidence="2" type="ORF">TBLA_0J00730</name>
</gene>
<dbReference type="Pfam" id="PF23463">
    <property type="entry name" value="WWE_2"/>
    <property type="match status" value="1"/>
</dbReference>
<dbReference type="InParanoid" id="I2H9L9"/>
<dbReference type="GO" id="GO:0032048">
    <property type="term" value="P:cardiolipin metabolic process"/>
    <property type="evidence" value="ECO:0007669"/>
    <property type="project" value="EnsemblFungi"/>
</dbReference>
<dbReference type="InterPro" id="IPR004177">
    <property type="entry name" value="DDHD_dom"/>
</dbReference>
<dbReference type="InterPro" id="IPR057826">
    <property type="entry name" value="WWE_C20G8.02"/>
</dbReference>